<keyword evidence="5" id="KW-0479">Metal-binding</keyword>
<dbReference type="InterPro" id="IPR004101">
    <property type="entry name" value="Mur_ligase_C"/>
</dbReference>
<dbReference type="InterPro" id="IPR018109">
    <property type="entry name" value="Folylpolyglutamate_synth_CS"/>
</dbReference>
<dbReference type="GO" id="GO:0004326">
    <property type="term" value="F:tetrahydrofolylpolyglutamate synthase activity"/>
    <property type="evidence" value="ECO:0007669"/>
    <property type="project" value="UniProtKB-EC"/>
</dbReference>
<dbReference type="SUPFAM" id="SSF53244">
    <property type="entry name" value="MurD-like peptide ligases, peptide-binding domain"/>
    <property type="match status" value="1"/>
</dbReference>
<dbReference type="GO" id="GO:0005737">
    <property type="term" value="C:cytoplasm"/>
    <property type="evidence" value="ECO:0007669"/>
    <property type="project" value="TreeGrafter"/>
</dbReference>
<dbReference type="GO" id="GO:0046872">
    <property type="term" value="F:metal ion binding"/>
    <property type="evidence" value="ECO:0007669"/>
    <property type="project" value="UniProtKB-KW"/>
</dbReference>
<dbReference type="Pfam" id="PF08245">
    <property type="entry name" value="Mur_ligase_M"/>
    <property type="match status" value="1"/>
</dbReference>
<proteinExistence type="inferred from homology"/>
<dbReference type="InterPro" id="IPR036615">
    <property type="entry name" value="Mur_ligase_C_dom_sf"/>
</dbReference>
<evidence type="ECO:0000256" key="6">
    <source>
        <dbReference type="ARBA" id="ARBA00022741"/>
    </source>
</evidence>
<evidence type="ECO:0000256" key="11">
    <source>
        <dbReference type="PIRNR" id="PIRNR001563"/>
    </source>
</evidence>
<keyword evidence="4 11" id="KW-0436">Ligase</keyword>
<organism evidence="14 15">
    <name type="scientific">Natronincola peptidivorans</name>
    <dbReference type="NCBI Taxonomy" id="426128"/>
    <lineage>
        <taxon>Bacteria</taxon>
        <taxon>Bacillati</taxon>
        <taxon>Bacillota</taxon>
        <taxon>Clostridia</taxon>
        <taxon>Peptostreptococcales</taxon>
        <taxon>Natronincolaceae</taxon>
        <taxon>Natronincola</taxon>
    </lineage>
</organism>
<dbReference type="PIRSF" id="PIRSF001563">
    <property type="entry name" value="Folylpolyglu_synth"/>
    <property type="match status" value="1"/>
</dbReference>
<dbReference type="Gene3D" id="3.40.1190.10">
    <property type="entry name" value="Mur-like, catalytic domain"/>
    <property type="match status" value="1"/>
</dbReference>
<dbReference type="EMBL" id="FOHU01000016">
    <property type="protein sequence ID" value="SET62325.1"/>
    <property type="molecule type" value="Genomic_DNA"/>
</dbReference>
<dbReference type="STRING" id="426128.SAMN05660297_02971"/>
<dbReference type="PANTHER" id="PTHR11136">
    <property type="entry name" value="FOLYLPOLYGLUTAMATE SYNTHASE-RELATED"/>
    <property type="match status" value="1"/>
</dbReference>
<evidence type="ECO:0000256" key="9">
    <source>
        <dbReference type="ARBA" id="ARBA00030592"/>
    </source>
</evidence>
<keyword evidence="8" id="KW-0460">Magnesium</keyword>
<accession>A0A1I0FVL8</accession>
<evidence type="ECO:0000259" key="12">
    <source>
        <dbReference type="Pfam" id="PF02875"/>
    </source>
</evidence>
<comment type="similarity">
    <text evidence="2 11">Belongs to the folylpolyglutamate synthase family.</text>
</comment>
<keyword evidence="15" id="KW-1185">Reference proteome</keyword>
<dbReference type="EC" id="6.3.2.17" evidence="3"/>
<evidence type="ECO:0000256" key="5">
    <source>
        <dbReference type="ARBA" id="ARBA00022723"/>
    </source>
</evidence>
<evidence type="ECO:0000259" key="13">
    <source>
        <dbReference type="Pfam" id="PF08245"/>
    </source>
</evidence>
<evidence type="ECO:0000256" key="4">
    <source>
        <dbReference type="ARBA" id="ARBA00022598"/>
    </source>
</evidence>
<dbReference type="PROSITE" id="PS01012">
    <property type="entry name" value="FOLYLPOLYGLU_SYNT_2"/>
    <property type="match status" value="1"/>
</dbReference>
<keyword evidence="6 11" id="KW-0547">Nucleotide-binding</keyword>
<dbReference type="InterPro" id="IPR001645">
    <property type="entry name" value="Folylpolyglutamate_synth"/>
</dbReference>
<evidence type="ECO:0000256" key="8">
    <source>
        <dbReference type="ARBA" id="ARBA00022842"/>
    </source>
</evidence>
<dbReference type="PANTHER" id="PTHR11136:SF0">
    <property type="entry name" value="DIHYDROFOLATE SYNTHETASE-RELATED"/>
    <property type="match status" value="1"/>
</dbReference>
<feature type="domain" description="Mur ligase C-terminal" evidence="12">
    <location>
        <begin position="298"/>
        <end position="417"/>
    </location>
</feature>
<dbReference type="OrthoDB" id="9809356at2"/>
<dbReference type="Gene3D" id="3.90.190.20">
    <property type="entry name" value="Mur ligase, C-terminal domain"/>
    <property type="match status" value="1"/>
</dbReference>
<evidence type="ECO:0000313" key="14">
    <source>
        <dbReference type="EMBL" id="SET62325.1"/>
    </source>
</evidence>
<dbReference type="RefSeq" id="WP_090445816.1">
    <property type="nucleotide sequence ID" value="NZ_FOHU01000016.1"/>
</dbReference>
<keyword evidence="7 11" id="KW-0067">ATP-binding</keyword>
<dbReference type="Pfam" id="PF02875">
    <property type="entry name" value="Mur_ligase_C"/>
    <property type="match status" value="1"/>
</dbReference>
<dbReference type="GO" id="GO:0005524">
    <property type="term" value="F:ATP binding"/>
    <property type="evidence" value="ECO:0007669"/>
    <property type="project" value="UniProtKB-KW"/>
</dbReference>
<dbReference type="SUPFAM" id="SSF53623">
    <property type="entry name" value="MurD-like peptide ligases, catalytic domain"/>
    <property type="match status" value="1"/>
</dbReference>
<dbReference type="GO" id="GO:0008841">
    <property type="term" value="F:dihydrofolate synthase activity"/>
    <property type="evidence" value="ECO:0007669"/>
    <property type="project" value="TreeGrafter"/>
</dbReference>
<reference evidence="14 15" key="1">
    <citation type="submission" date="2016-10" db="EMBL/GenBank/DDBJ databases">
        <authorList>
            <person name="de Groot N.N."/>
        </authorList>
    </citation>
    <scope>NUCLEOTIDE SEQUENCE [LARGE SCALE GENOMIC DNA]</scope>
    <source>
        <strain evidence="14 15">DSM 18979</strain>
    </source>
</reference>
<dbReference type="Proteomes" id="UP000199568">
    <property type="component" value="Unassembled WGS sequence"/>
</dbReference>
<protein>
    <recommendedName>
        <fullName evidence="3">tetrahydrofolate synthase</fullName>
        <ecNumber evidence="3">6.3.2.17</ecNumber>
    </recommendedName>
    <alternativeName>
        <fullName evidence="9">Tetrahydrofolylpolyglutamate synthase</fullName>
    </alternativeName>
</protein>
<name>A0A1I0FVL8_9FIRM</name>
<dbReference type="FunFam" id="3.40.1190.10:FF:000011">
    <property type="entry name" value="Folylpolyglutamate synthase/dihydrofolate synthase"/>
    <property type="match status" value="1"/>
</dbReference>
<dbReference type="InterPro" id="IPR013221">
    <property type="entry name" value="Mur_ligase_cen"/>
</dbReference>
<dbReference type="AlphaFoldDB" id="A0A1I0FVL8"/>
<evidence type="ECO:0000256" key="1">
    <source>
        <dbReference type="ARBA" id="ARBA00001946"/>
    </source>
</evidence>
<comment type="cofactor">
    <cofactor evidence="1">
        <name>Mg(2+)</name>
        <dbReference type="ChEBI" id="CHEBI:18420"/>
    </cofactor>
</comment>
<gene>
    <name evidence="14" type="ORF">SAMN05660297_02971</name>
</gene>
<feature type="domain" description="Mur ligase central" evidence="13">
    <location>
        <begin position="44"/>
        <end position="269"/>
    </location>
</feature>
<sequence length="439" mass="48614">MNFWEAIQFIEKTHALGGKLPLESMEKILHLLGNPQEKLKIIHVAGTNGKGSTSSFLHSMLAAEGYRVGLFTSPHLQCFTDRIRINGVNISQEDFAAIATLVSEKILPLMDDGLNPPALFDIMTLMAFIYYAKEKIDYVILEVGLGGLNDATNIIKASLASVITPIGVDHIDVLGSDIRKIAAHKAGIIKPNGLVVYHWQETAVAEVIQATAEKNNAKVYSLQEDNVELLQMDIWEQIFDLNSSIGSLDHVKIRMLGKHQIYNASLAALTLMVLRNHQLITIADDSIYKGLYNNFWGGRLELLHQAPFIFIDGAHNLQGAGVLKSAIEQYFSNRKINMVIGMLEDKDVEGVLNTLVPLCNKVVFTRPNSHRAMEPEELSKNTLLFGKETAVISSLEEAVVYGIQNTAMDEITIFTGSLYLVGDVKTILLDYLHNEQEAS</sequence>
<evidence type="ECO:0000313" key="15">
    <source>
        <dbReference type="Proteomes" id="UP000199568"/>
    </source>
</evidence>
<dbReference type="InterPro" id="IPR036565">
    <property type="entry name" value="Mur-like_cat_sf"/>
</dbReference>
<evidence type="ECO:0000256" key="2">
    <source>
        <dbReference type="ARBA" id="ARBA00008276"/>
    </source>
</evidence>
<evidence type="ECO:0000256" key="3">
    <source>
        <dbReference type="ARBA" id="ARBA00013025"/>
    </source>
</evidence>
<comment type="catalytic activity">
    <reaction evidence="10">
        <text>(6S)-5,6,7,8-tetrahydrofolyl-(gamma-L-Glu)(n) + L-glutamate + ATP = (6S)-5,6,7,8-tetrahydrofolyl-(gamma-L-Glu)(n+1) + ADP + phosphate + H(+)</text>
        <dbReference type="Rhea" id="RHEA:10580"/>
        <dbReference type="Rhea" id="RHEA-COMP:14738"/>
        <dbReference type="Rhea" id="RHEA-COMP:14740"/>
        <dbReference type="ChEBI" id="CHEBI:15378"/>
        <dbReference type="ChEBI" id="CHEBI:29985"/>
        <dbReference type="ChEBI" id="CHEBI:30616"/>
        <dbReference type="ChEBI" id="CHEBI:43474"/>
        <dbReference type="ChEBI" id="CHEBI:141005"/>
        <dbReference type="ChEBI" id="CHEBI:456216"/>
        <dbReference type="EC" id="6.3.2.17"/>
    </reaction>
</comment>
<evidence type="ECO:0000256" key="7">
    <source>
        <dbReference type="ARBA" id="ARBA00022840"/>
    </source>
</evidence>
<evidence type="ECO:0000256" key="10">
    <source>
        <dbReference type="ARBA" id="ARBA00047493"/>
    </source>
</evidence>
<dbReference type="NCBIfam" id="TIGR01499">
    <property type="entry name" value="folC"/>
    <property type="match status" value="1"/>
</dbReference>
<dbReference type="PROSITE" id="PS01011">
    <property type="entry name" value="FOLYLPOLYGLU_SYNT_1"/>
    <property type="match status" value="1"/>
</dbReference>